<evidence type="ECO:0000313" key="2">
    <source>
        <dbReference type="Proteomes" id="UP001157502"/>
    </source>
</evidence>
<name>A0ACC2F1L9_DALPE</name>
<keyword evidence="2" id="KW-1185">Reference proteome</keyword>
<dbReference type="EMBL" id="CM055763">
    <property type="protein sequence ID" value="KAJ7985281.1"/>
    <property type="molecule type" value="Genomic_DNA"/>
</dbReference>
<gene>
    <name evidence="1" type="ORF">DPEC_G00350440</name>
</gene>
<organism evidence="1 2">
    <name type="scientific">Dallia pectoralis</name>
    <name type="common">Alaska blackfish</name>
    <dbReference type="NCBI Taxonomy" id="75939"/>
    <lineage>
        <taxon>Eukaryota</taxon>
        <taxon>Metazoa</taxon>
        <taxon>Chordata</taxon>
        <taxon>Craniata</taxon>
        <taxon>Vertebrata</taxon>
        <taxon>Euteleostomi</taxon>
        <taxon>Actinopterygii</taxon>
        <taxon>Neopterygii</taxon>
        <taxon>Teleostei</taxon>
        <taxon>Protacanthopterygii</taxon>
        <taxon>Esociformes</taxon>
        <taxon>Umbridae</taxon>
        <taxon>Dallia</taxon>
    </lineage>
</organism>
<sequence length="91" mass="9980">MSGLDGKELFRGIYWAVVAMAPTWKTDEYFGGLEALEPETQQPALGGLGLQWDELCTNHFNPGTRARLAGARRQRRGYNSTGLDKSLHAAG</sequence>
<reference evidence="1" key="1">
    <citation type="submission" date="2021-05" db="EMBL/GenBank/DDBJ databases">
        <authorList>
            <person name="Pan Q."/>
            <person name="Jouanno E."/>
            <person name="Zahm M."/>
            <person name="Klopp C."/>
            <person name="Cabau C."/>
            <person name="Louis A."/>
            <person name="Berthelot C."/>
            <person name="Parey E."/>
            <person name="Roest Crollius H."/>
            <person name="Montfort J."/>
            <person name="Robinson-Rechavi M."/>
            <person name="Bouchez O."/>
            <person name="Lampietro C."/>
            <person name="Lopez Roques C."/>
            <person name="Donnadieu C."/>
            <person name="Postlethwait J."/>
            <person name="Bobe J."/>
            <person name="Dillon D."/>
            <person name="Chandos A."/>
            <person name="von Hippel F."/>
            <person name="Guiguen Y."/>
        </authorList>
    </citation>
    <scope>NUCLEOTIDE SEQUENCE</scope>
    <source>
        <strain evidence="1">YG-Jan2019</strain>
    </source>
</reference>
<accession>A0ACC2F1L9</accession>
<protein>
    <submittedName>
        <fullName evidence="1">Uncharacterized protein</fullName>
    </submittedName>
</protein>
<dbReference type="Proteomes" id="UP001157502">
    <property type="component" value="Chromosome 36"/>
</dbReference>
<comment type="caution">
    <text evidence="1">The sequence shown here is derived from an EMBL/GenBank/DDBJ whole genome shotgun (WGS) entry which is preliminary data.</text>
</comment>
<proteinExistence type="predicted"/>
<evidence type="ECO:0000313" key="1">
    <source>
        <dbReference type="EMBL" id="KAJ7985281.1"/>
    </source>
</evidence>